<sequence length="487" mass="53217">MDSESERDRVLSDFPSPAPPFTLSPTYGADVATYGSLFHQQFEPHNDPSPQAFVSNMVSAFDAADFSAFINENDTIDPSLQPAPPALEPVAFQKADGEKRGQGSPRKQLATRKAAEVTLAQTGDMNYFDAMEDFDQEDIKDEWVAKKRGPGRPPKAKPAPISRVADDFDISIAGDENGIPGTPLKKRGRGRPPTRESEAVGETEIPDADAESLVAEPPLKKRGRGRPPKVHTAAAEDETSDQKEVGTRKRSRGLVSEAMLGQDEEAEDREPPKKRPRGRPRKSLPTPRDDDEAAGIESHEEEDDGVDVVEGPTRRQSRRKMHFDVSSDERAQQPVEDDKKPQVDEPPKKRGPGRPRKSVPGTPATPALKTAIPASEVNTPYTATKRRPGRPPKKRRGRKPQTPASNNAQELDSDMDEAPALVGGDEDAADDRVIVALPVGQDFEDFVNTNPTWRKAGLVALGQVHEGGMGNIRSVIERLNRDRGDAI</sequence>
<feature type="region of interest" description="Disordered" evidence="3">
    <location>
        <begin position="1"/>
        <end position="22"/>
    </location>
</feature>
<evidence type="ECO:0000256" key="3">
    <source>
        <dbReference type="SAM" id="MobiDB-lite"/>
    </source>
</evidence>
<evidence type="ECO:0000256" key="2">
    <source>
        <dbReference type="ARBA" id="ARBA00023125"/>
    </source>
</evidence>
<keyword evidence="2" id="KW-0238">DNA-binding</keyword>
<gene>
    <name evidence="4" type="ORF">BDV96DRAFT_567262</name>
</gene>
<name>A0A6A5ZIH9_9PLEO</name>
<dbReference type="GO" id="GO:0000785">
    <property type="term" value="C:chromatin"/>
    <property type="evidence" value="ECO:0007669"/>
    <property type="project" value="InterPro"/>
</dbReference>
<dbReference type="InterPro" id="IPR000116">
    <property type="entry name" value="HMGA"/>
</dbReference>
<evidence type="ECO:0000313" key="4">
    <source>
        <dbReference type="EMBL" id="KAF2119249.1"/>
    </source>
</evidence>
<feature type="region of interest" description="Disordered" evidence="3">
    <location>
        <begin position="93"/>
        <end position="113"/>
    </location>
</feature>
<dbReference type="GO" id="GO:0005634">
    <property type="term" value="C:nucleus"/>
    <property type="evidence" value="ECO:0007669"/>
    <property type="project" value="InterPro"/>
</dbReference>
<proteinExistence type="predicted"/>
<dbReference type="Proteomes" id="UP000799770">
    <property type="component" value="Unassembled WGS sequence"/>
</dbReference>
<dbReference type="AlphaFoldDB" id="A0A6A5ZIH9"/>
<dbReference type="PRINTS" id="PR00929">
    <property type="entry name" value="ATHOOK"/>
</dbReference>
<keyword evidence="1" id="KW-0677">Repeat</keyword>
<feature type="compositionally biased region" description="Acidic residues" evidence="3">
    <location>
        <begin position="199"/>
        <end position="210"/>
    </location>
</feature>
<organism evidence="4 5">
    <name type="scientific">Lophiotrema nucula</name>
    <dbReference type="NCBI Taxonomy" id="690887"/>
    <lineage>
        <taxon>Eukaryota</taxon>
        <taxon>Fungi</taxon>
        <taxon>Dikarya</taxon>
        <taxon>Ascomycota</taxon>
        <taxon>Pezizomycotina</taxon>
        <taxon>Dothideomycetes</taxon>
        <taxon>Pleosporomycetidae</taxon>
        <taxon>Pleosporales</taxon>
        <taxon>Lophiotremataceae</taxon>
        <taxon>Lophiotrema</taxon>
    </lineage>
</organism>
<dbReference type="SMART" id="SM00384">
    <property type="entry name" value="AT_hook"/>
    <property type="match status" value="6"/>
</dbReference>
<evidence type="ECO:0000313" key="5">
    <source>
        <dbReference type="Proteomes" id="UP000799770"/>
    </source>
</evidence>
<dbReference type="InterPro" id="IPR017956">
    <property type="entry name" value="AT_hook_DNA-bd_motif"/>
</dbReference>
<dbReference type="EMBL" id="ML977315">
    <property type="protein sequence ID" value="KAF2119249.1"/>
    <property type="molecule type" value="Genomic_DNA"/>
</dbReference>
<evidence type="ECO:0000256" key="1">
    <source>
        <dbReference type="ARBA" id="ARBA00022737"/>
    </source>
</evidence>
<dbReference type="PRINTS" id="PR00930">
    <property type="entry name" value="HIGHMOBLTYIY"/>
</dbReference>
<reference evidence="4" key="1">
    <citation type="journal article" date="2020" name="Stud. Mycol.">
        <title>101 Dothideomycetes genomes: a test case for predicting lifestyles and emergence of pathogens.</title>
        <authorList>
            <person name="Haridas S."/>
            <person name="Albert R."/>
            <person name="Binder M."/>
            <person name="Bloem J."/>
            <person name="Labutti K."/>
            <person name="Salamov A."/>
            <person name="Andreopoulos B."/>
            <person name="Baker S."/>
            <person name="Barry K."/>
            <person name="Bills G."/>
            <person name="Bluhm B."/>
            <person name="Cannon C."/>
            <person name="Castanera R."/>
            <person name="Culley D."/>
            <person name="Daum C."/>
            <person name="Ezra D."/>
            <person name="Gonzalez J."/>
            <person name="Henrissat B."/>
            <person name="Kuo A."/>
            <person name="Liang C."/>
            <person name="Lipzen A."/>
            <person name="Lutzoni F."/>
            <person name="Magnuson J."/>
            <person name="Mondo S."/>
            <person name="Nolan M."/>
            <person name="Ohm R."/>
            <person name="Pangilinan J."/>
            <person name="Park H.-J."/>
            <person name="Ramirez L."/>
            <person name="Alfaro M."/>
            <person name="Sun H."/>
            <person name="Tritt A."/>
            <person name="Yoshinaga Y."/>
            <person name="Zwiers L.-H."/>
            <person name="Turgeon B."/>
            <person name="Goodwin S."/>
            <person name="Spatafora J."/>
            <person name="Crous P."/>
            <person name="Grigoriev I."/>
        </authorList>
    </citation>
    <scope>NUCLEOTIDE SEQUENCE</scope>
    <source>
        <strain evidence="4">CBS 627.86</strain>
    </source>
</reference>
<feature type="compositionally biased region" description="Basic and acidic residues" evidence="3">
    <location>
        <begin position="322"/>
        <end position="348"/>
    </location>
</feature>
<feature type="compositionally biased region" description="Basic residues" evidence="3">
    <location>
        <begin position="272"/>
        <end position="282"/>
    </location>
</feature>
<protein>
    <submittedName>
        <fullName evidence="4">Uncharacterized protein</fullName>
    </submittedName>
</protein>
<accession>A0A6A5ZIH9</accession>
<feature type="compositionally biased region" description="Basic residues" evidence="3">
    <location>
        <begin position="220"/>
        <end position="229"/>
    </location>
</feature>
<dbReference type="GO" id="GO:0006355">
    <property type="term" value="P:regulation of DNA-templated transcription"/>
    <property type="evidence" value="ECO:0007669"/>
    <property type="project" value="InterPro"/>
</dbReference>
<keyword evidence="5" id="KW-1185">Reference proteome</keyword>
<dbReference type="GO" id="GO:0003677">
    <property type="term" value="F:DNA binding"/>
    <property type="evidence" value="ECO:0007669"/>
    <property type="project" value="UniProtKB-KW"/>
</dbReference>
<feature type="region of interest" description="Disordered" evidence="3">
    <location>
        <begin position="144"/>
        <end position="423"/>
    </location>
</feature>
<feature type="compositionally biased region" description="Acidic residues" evidence="3">
    <location>
        <begin position="289"/>
        <end position="307"/>
    </location>
</feature>
<feature type="compositionally biased region" description="Basic residues" evidence="3">
    <location>
        <begin position="384"/>
        <end position="399"/>
    </location>
</feature>
<feature type="compositionally biased region" description="Basic and acidic residues" evidence="3">
    <location>
        <begin position="1"/>
        <end position="11"/>
    </location>
</feature>